<accession>A0A1F6A631</accession>
<name>A0A1F6A631_9BACT</name>
<proteinExistence type="predicted"/>
<dbReference type="EMBL" id="MFJN01000057">
    <property type="protein sequence ID" value="OGG20093.1"/>
    <property type="molecule type" value="Genomic_DNA"/>
</dbReference>
<dbReference type="AlphaFoldDB" id="A0A1F6A631"/>
<reference evidence="1 2" key="1">
    <citation type="journal article" date="2016" name="Nat. Commun.">
        <title>Thousands of microbial genomes shed light on interconnected biogeochemical processes in an aquifer system.</title>
        <authorList>
            <person name="Anantharaman K."/>
            <person name="Brown C.T."/>
            <person name="Hug L.A."/>
            <person name="Sharon I."/>
            <person name="Castelle C.J."/>
            <person name="Probst A.J."/>
            <person name="Thomas B.C."/>
            <person name="Singh A."/>
            <person name="Wilkins M.J."/>
            <person name="Karaoz U."/>
            <person name="Brodie E.L."/>
            <person name="Williams K.H."/>
            <person name="Hubbard S.S."/>
            <person name="Banfield J.F."/>
        </authorList>
    </citation>
    <scope>NUCLEOTIDE SEQUENCE [LARGE SCALE GENOMIC DNA]</scope>
</reference>
<dbReference type="Proteomes" id="UP000177092">
    <property type="component" value="Unassembled WGS sequence"/>
</dbReference>
<protein>
    <submittedName>
        <fullName evidence="1">Uncharacterized protein</fullName>
    </submittedName>
</protein>
<organism evidence="1 2">
    <name type="scientific">Candidatus Gottesmanbacteria bacterium RIFCSPHIGHO2_02_FULL_40_13</name>
    <dbReference type="NCBI Taxonomy" id="1798384"/>
    <lineage>
        <taxon>Bacteria</taxon>
        <taxon>Candidatus Gottesmaniibacteriota</taxon>
    </lineage>
</organism>
<evidence type="ECO:0000313" key="2">
    <source>
        <dbReference type="Proteomes" id="UP000177092"/>
    </source>
</evidence>
<gene>
    <name evidence="1" type="ORF">A3D03_03635</name>
</gene>
<sequence>MAKTVGSNFFLTDRRLSASFKKGGFDALSAEAGAESATSRRRHSLWRRTARPLSNSYRLRD</sequence>
<dbReference type="STRING" id="1798384.A3D03_03635"/>
<comment type="caution">
    <text evidence="1">The sequence shown here is derived from an EMBL/GenBank/DDBJ whole genome shotgun (WGS) entry which is preliminary data.</text>
</comment>
<evidence type="ECO:0000313" key="1">
    <source>
        <dbReference type="EMBL" id="OGG20093.1"/>
    </source>
</evidence>